<evidence type="ECO:0000256" key="3">
    <source>
        <dbReference type="ARBA" id="ARBA00022723"/>
    </source>
</evidence>
<evidence type="ECO:0000259" key="9">
    <source>
        <dbReference type="Pfam" id="PF05193"/>
    </source>
</evidence>
<dbReference type="GO" id="GO:0043171">
    <property type="term" value="P:peptide catabolic process"/>
    <property type="evidence" value="ECO:0007669"/>
    <property type="project" value="TreeGrafter"/>
</dbReference>
<comment type="similarity">
    <text evidence="1 7">Belongs to the peptidase M16 family.</text>
</comment>
<protein>
    <recommendedName>
        <fullName evidence="12">Insulin-degrading enzyme</fullName>
    </recommendedName>
</protein>
<dbReference type="InterPro" id="IPR007863">
    <property type="entry name" value="Peptidase_M16_C"/>
</dbReference>
<evidence type="ECO:0000313" key="10">
    <source>
        <dbReference type="EMBL" id="KAK2166410.1"/>
    </source>
</evidence>
<dbReference type="GO" id="GO:0051603">
    <property type="term" value="P:proteolysis involved in protein catabolic process"/>
    <property type="evidence" value="ECO:0007669"/>
    <property type="project" value="TreeGrafter"/>
</dbReference>
<dbReference type="GO" id="GO:0005739">
    <property type="term" value="C:mitochondrion"/>
    <property type="evidence" value="ECO:0007669"/>
    <property type="project" value="TreeGrafter"/>
</dbReference>
<dbReference type="PROSITE" id="PS00143">
    <property type="entry name" value="INSULINASE"/>
    <property type="match status" value="1"/>
</dbReference>
<name>A0AAD9K9A7_9ANNE</name>
<keyword evidence="11" id="KW-1185">Reference proteome</keyword>
<dbReference type="Pfam" id="PF05193">
    <property type="entry name" value="Peptidase_M16_C"/>
    <property type="match status" value="1"/>
</dbReference>
<evidence type="ECO:0000256" key="7">
    <source>
        <dbReference type="RuleBase" id="RU004447"/>
    </source>
</evidence>
<dbReference type="FunFam" id="3.30.830.10:FF:000004">
    <property type="entry name" value="Putative insulin-degrading enzyme"/>
    <property type="match status" value="1"/>
</dbReference>
<keyword evidence="5" id="KW-0862">Zinc</keyword>
<dbReference type="InterPro" id="IPR050626">
    <property type="entry name" value="Peptidase_M16"/>
</dbReference>
<reference evidence="10" key="1">
    <citation type="journal article" date="2023" name="Mol. Biol. Evol.">
        <title>Third-Generation Sequencing Reveals the Adaptive Role of the Epigenome in Three Deep-Sea Polychaetes.</title>
        <authorList>
            <person name="Perez M."/>
            <person name="Aroh O."/>
            <person name="Sun Y."/>
            <person name="Lan Y."/>
            <person name="Juniper S.K."/>
            <person name="Young C.R."/>
            <person name="Angers B."/>
            <person name="Qian P.Y."/>
        </authorList>
    </citation>
    <scope>NUCLEOTIDE SEQUENCE</scope>
    <source>
        <strain evidence="10">P08H-3</strain>
    </source>
</reference>
<organism evidence="10 11">
    <name type="scientific">Paralvinella palmiformis</name>
    <dbReference type="NCBI Taxonomy" id="53620"/>
    <lineage>
        <taxon>Eukaryota</taxon>
        <taxon>Metazoa</taxon>
        <taxon>Spiralia</taxon>
        <taxon>Lophotrochozoa</taxon>
        <taxon>Annelida</taxon>
        <taxon>Polychaeta</taxon>
        <taxon>Sedentaria</taxon>
        <taxon>Canalipalpata</taxon>
        <taxon>Terebellida</taxon>
        <taxon>Terebelliformia</taxon>
        <taxon>Alvinellidae</taxon>
        <taxon>Paralvinella</taxon>
    </lineage>
</organism>
<dbReference type="AlphaFoldDB" id="A0AAD9K9A7"/>
<dbReference type="Proteomes" id="UP001208570">
    <property type="component" value="Unassembled WGS sequence"/>
</dbReference>
<keyword evidence="4" id="KW-0378">Hydrolase</keyword>
<evidence type="ECO:0000256" key="1">
    <source>
        <dbReference type="ARBA" id="ARBA00007261"/>
    </source>
</evidence>
<keyword evidence="3" id="KW-0479">Metal-binding</keyword>
<dbReference type="Gene3D" id="3.30.830.10">
    <property type="entry name" value="Metalloenzyme, LuxS/M16 peptidase-like"/>
    <property type="match status" value="2"/>
</dbReference>
<gene>
    <name evidence="10" type="ORF">LSH36_39g02054</name>
</gene>
<dbReference type="GO" id="GO:0046872">
    <property type="term" value="F:metal ion binding"/>
    <property type="evidence" value="ECO:0007669"/>
    <property type="project" value="UniProtKB-KW"/>
</dbReference>
<feature type="domain" description="Peptidase M16 N-terminal" evidence="8">
    <location>
        <begin position="68"/>
        <end position="205"/>
    </location>
</feature>
<dbReference type="GO" id="GO:0004222">
    <property type="term" value="F:metalloendopeptidase activity"/>
    <property type="evidence" value="ECO:0007669"/>
    <property type="project" value="InterPro"/>
</dbReference>
<dbReference type="InterPro" id="IPR001431">
    <property type="entry name" value="Pept_M16_Zn_BS"/>
</dbReference>
<evidence type="ECO:0000256" key="6">
    <source>
        <dbReference type="ARBA" id="ARBA00023049"/>
    </source>
</evidence>
<comment type="caution">
    <text evidence="10">The sequence shown here is derived from an EMBL/GenBank/DDBJ whole genome shotgun (WGS) entry which is preliminary data.</text>
</comment>
<dbReference type="InterPro" id="IPR011249">
    <property type="entry name" value="Metalloenz_LuxS/M16"/>
</dbReference>
<evidence type="ECO:0000256" key="2">
    <source>
        <dbReference type="ARBA" id="ARBA00022670"/>
    </source>
</evidence>
<keyword evidence="2" id="KW-0645">Protease</keyword>
<dbReference type="EMBL" id="JAODUP010000039">
    <property type="protein sequence ID" value="KAK2166410.1"/>
    <property type="molecule type" value="Genomic_DNA"/>
</dbReference>
<keyword evidence="6" id="KW-0482">Metalloprotease</keyword>
<evidence type="ECO:0000256" key="5">
    <source>
        <dbReference type="ARBA" id="ARBA00022833"/>
    </source>
</evidence>
<evidence type="ECO:0000259" key="8">
    <source>
        <dbReference type="Pfam" id="PF00675"/>
    </source>
</evidence>
<proteinExistence type="inferred from homology"/>
<accession>A0AAD9K9A7</accession>
<evidence type="ECO:0008006" key="12">
    <source>
        <dbReference type="Google" id="ProtNLM"/>
    </source>
</evidence>
<sequence length="354" mass="40018">MYSIPVRRLATFGRTLALVGRFPCGLSKSQRYISAMASKHIKNQYNDIQKSEEDKRFYRGIELTNGMKVLLISDPTTDKSSAAMDVNIGSMSDPWQFQGLAHFCEHMLFLGTEKYPEENEYNKFLSENAGSSNAFTSGEHTNYYFDVTPQALDGALDRFAQFFLCPLFTSSATEREVNAVDSENDKNLQNDSWRLFQLEKATCDPKHDFSKFGTGNKGTLLTQPKAEGHDTREALLSFHDKYYSSNLMGLSVLGKESLDDLVEMVVPKFCDVKNKNVQVPKWSDHPCGSDQLKINCNVVPVKDIRQLCITWPIMDLHPYYKTNPGHYLGHLIGHEGPGSLLSELKNRECLSPEK</sequence>
<dbReference type="PANTHER" id="PTHR43690">
    <property type="entry name" value="NARDILYSIN"/>
    <property type="match status" value="1"/>
</dbReference>
<dbReference type="Pfam" id="PF00675">
    <property type="entry name" value="Peptidase_M16"/>
    <property type="match status" value="1"/>
</dbReference>
<dbReference type="PANTHER" id="PTHR43690:SF18">
    <property type="entry name" value="INSULIN-DEGRADING ENZYME-RELATED"/>
    <property type="match status" value="1"/>
</dbReference>
<evidence type="ECO:0000256" key="4">
    <source>
        <dbReference type="ARBA" id="ARBA00022801"/>
    </source>
</evidence>
<dbReference type="InterPro" id="IPR011765">
    <property type="entry name" value="Pept_M16_N"/>
</dbReference>
<dbReference type="GO" id="GO:0005829">
    <property type="term" value="C:cytosol"/>
    <property type="evidence" value="ECO:0007669"/>
    <property type="project" value="TreeGrafter"/>
</dbReference>
<dbReference type="SUPFAM" id="SSF63411">
    <property type="entry name" value="LuxS/MPP-like metallohydrolase"/>
    <property type="match status" value="2"/>
</dbReference>
<feature type="domain" description="Peptidase M16 C-terminal" evidence="9">
    <location>
        <begin position="231"/>
        <end position="350"/>
    </location>
</feature>
<evidence type="ECO:0000313" key="11">
    <source>
        <dbReference type="Proteomes" id="UP001208570"/>
    </source>
</evidence>